<feature type="transmembrane region" description="Helical" evidence="1">
    <location>
        <begin position="32"/>
        <end position="50"/>
    </location>
</feature>
<gene>
    <name evidence="2" type="ORF">SMAX5B_019273</name>
</gene>
<keyword evidence="1" id="KW-0472">Membrane</keyword>
<reference evidence="2 3" key="1">
    <citation type="submission" date="2017-12" db="EMBL/GenBank/DDBJ databases">
        <title>Integrating genomic resources of turbot (Scophthalmus maximus) in depth evaluation of genetic and physical mapping variation across individuals.</title>
        <authorList>
            <person name="Martinez P."/>
        </authorList>
    </citation>
    <scope>NUCLEOTIDE SEQUENCE [LARGE SCALE GENOMIC DNA]</scope>
</reference>
<keyword evidence="1 2" id="KW-0812">Transmembrane</keyword>
<evidence type="ECO:0000256" key="1">
    <source>
        <dbReference type="SAM" id="Phobius"/>
    </source>
</evidence>
<name>A0A2U9B3E2_SCOMX</name>
<protein>
    <submittedName>
        <fullName evidence="2">Putative transmembrane protein 19-like</fullName>
    </submittedName>
</protein>
<organism evidence="2 3">
    <name type="scientific">Scophthalmus maximus</name>
    <name type="common">Turbot</name>
    <name type="synonym">Psetta maxima</name>
    <dbReference type="NCBI Taxonomy" id="52904"/>
    <lineage>
        <taxon>Eukaryota</taxon>
        <taxon>Metazoa</taxon>
        <taxon>Chordata</taxon>
        <taxon>Craniata</taxon>
        <taxon>Vertebrata</taxon>
        <taxon>Euteleostomi</taxon>
        <taxon>Actinopterygii</taxon>
        <taxon>Neopterygii</taxon>
        <taxon>Teleostei</taxon>
        <taxon>Neoteleostei</taxon>
        <taxon>Acanthomorphata</taxon>
        <taxon>Carangaria</taxon>
        <taxon>Pleuronectiformes</taxon>
        <taxon>Pleuronectoidei</taxon>
        <taxon>Scophthalmidae</taxon>
        <taxon>Scophthalmus</taxon>
    </lineage>
</organism>
<evidence type="ECO:0000313" key="2">
    <source>
        <dbReference type="EMBL" id="AWO98291.1"/>
    </source>
</evidence>
<proteinExistence type="predicted"/>
<evidence type="ECO:0000313" key="3">
    <source>
        <dbReference type="Proteomes" id="UP000246464"/>
    </source>
</evidence>
<keyword evidence="1" id="KW-1133">Transmembrane helix</keyword>
<accession>A0A2U9B3E2</accession>
<dbReference type="EMBL" id="CP026244">
    <property type="protein sequence ID" value="AWO98291.1"/>
    <property type="molecule type" value="Genomic_DNA"/>
</dbReference>
<dbReference type="AlphaFoldDB" id="A0A2U9B3E2"/>
<sequence length="52" mass="5608">FDSSIGKVVSYESATTQRICGKPILDNNAVNLFASVLVALFLPGLAWGLWPQ</sequence>
<feature type="non-terminal residue" evidence="2">
    <location>
        <position position="1"/>
    </location>
</feature>
<keyword evidence="3" id="KW-1185">Reference proteome</keyword>
<dbReference type="Proteomes" id="UP000246464">
    <property type="component" value="Chromosome 2"/>
</dbReference>